<sequence>MPPSSPASPQQEAYLHGLRVHHRRVIYARLGLLVGFFALWELAAFLGWIDPFIASSPSRMMRTLYDLVAQGQLWHHLYTTLYETVIGFVLGTVLGTAIAIALWWSATLSEILEPYLVVLNALPKTALGPVLIVWMGAGTQAIITMALLVSLVVTILNVLNGFLSVDSNKIMLMRTFNASRGQLLRKVVLPANVPVIISALKINVGMSWVGVIVGEFLVSTAGLGYLIVYGGQVFKLDLVMASTLLLAIAAALMYYGVALLEKKALAMRNN</sequence>
<comment type="caution">
    <text evidence="9">The sequence shown here is derived from an EMBL/GenBank/DDBJ whole genome shotgun (WGS) entry which is preliminary data.</text>
</comment>
<organism evidence="9 10">
    <name type="scientific">Luoshenia tenuis</name>
    <dbReference type="NCBI Taxonomy" id="2763654"/>
    <lineage>
        <taxon>Bacteria</taxon>
        <taxon>Bacillati</taxon>
        <taxon>Bacillota</taxon>
        <taxon>Clostridia</taxon>
        <taxon>Christensenellales</taxon>
        <taxon>Christensenellaceae</taxon>
        <taxon>Luoshenia</taxon>
    </lineage>
</organism>
<dbReference type="PANTHER" id="PTHR30151">
    <property type="entry name" value="ALKANE SULFONATE ABC TRANSPORTER-RELATED, MEMBRANE SUBUNIT"/>
    <property type="match status" value="1"/>
</dbReference>
<keyword evidence="3" id="KW-1003">Cell membrane</keyword>
<dbReference type="PANTHER" id="PTHR30151:SF19">
    <property type="entry name" value="ABC TRANSPORTER PERMEASE"/>
    <property type="match status" value="1"/>
</dbReference>
<dbReference type="SUPFAM" id="SSF161098">
    <property type="entry name" value="MetI-like"/>
    <property type="match status" value="1"/>
</dbReference>
<dbReference type="Proteomes" id="UP000654279">
    <property type="component" value="Unassembled WGS sequence"/>
</dbReference>
<comment type="subcellular location">
    <subcellularLocation>
        <location evidence="1 7">Cell membrane</location>
        <topology evidence="1 7">Multi-pass membrane protein</topology>
    </subcellularLocation>
</comment>
<dbReference type="PROSITE" id="PS50928">
    <property type="entry name" value="ABC_TM1"/>
    <property type="match status" value="1"/>
</dbReference>
<dbReference type="AlphaFoldDB" id="A0A926CZN3"/>
<evidence type="ECO:0000256" key="7">
    <source>
        <dbReference type="RuleBase" id="RU363032"/>
    </source>
</evidence>
<proteinExistence type="inferred from homology"/>
<keyword evidence="2 7" id="KW-0813">Transport</keyword>
<evidence type="ECO:0000256" key="5">
    <source>
        <dbReference type="ARBA" id="ARBA00022989"/>
    </source>
</evidence>
<name>A0A926CZN3_9FIRM</name>
<protein>
    <submittedName>
        <fullName evidence="9">ABC transporter permease</fullName>
    </submittedName>
</protein>
<feature type="transmembrane region" description="Helical" evidence="7">
    <location>
        <begin position="208"/>
        <end position="229"/>
    </location>
</feature>
<dbReference type="InterPro" id="IPR035906">
    <property type="entry name" value="MetI-like_sf"/>
</dbReference>
<keyword evidence="5 7" id="KW-1133">Transmembrane helix</keyword>
<feature type="transmembrane region" description="Helical" evidence="7">
    <location>
        <begin position="141"/>
        <end position="163"/>
    </location>
</feature>
<evidence type="ECO:0000256" key="6">
    <source>
        <dbReference type="ARBA" id="ARBA00023136"/>
    </source>
</evidence>
<gene>
    <name evidence="9" type="ORF">H8699_03750</name>
</gene>
<dbReference type="InterPro" id="IPR000515">
    <property type="entry name" value="MetI-like"/>
</dbReference>
<dbReference type="EMBL" id="JACRSO010000001">
    <property type="protein sequence ID" value="MBC8528551.1"/>
    <property type="molecule type" value="Genomic_DNA"/>
</dbReference>
<evidence type="ECO:0000313" key="10">
    <source>
        <dbReference type="Proteomes" id="UP000654279"/>
    </source>
</evidence>
<keyword evidence="10" id="KW-1185">Reference proteome</keyword>
<dbReference type="Pfam" id="PF00528">
    <property type="entry name" value="BPD_transp_1"/>
    <property type="match status" value="1"/>
</dbReference>
<reference evidence="9" key="1">
    <citation type="submission" date="2020-08" db="EMBL/GenBank/DDBJ databases">
        <title>Genome public.</title>
        <authorList>
            <person name="Liu C."/>
            <person name="Sun Q."/>
        </authorList>
    </citation>
    <scope>NUCLEOTIDE SEQUENCE</scope>
    <source>
        <strain evidence="9">NSJ-44</strain>
    </source>
</reference>
<feature type="domain" description="ABC transmembrane type-1" evidence="8">
    <location>
        <begin position="77"/>
        <end position="257"/>
    </location>
</feature>
<keyword evidence="4 7" id="KW-0812">Transmembrane</keyword>
<accession>A0A926CZN3</accession>
<feature type="transmembrane region" description="Helical" evidence="7">
    <location>
        <begin position="85"/>
        <end position="104"/>
    </location>
</feature>
<comment type="similarity">
    <text evidence="7">Belongs to the binding-protein-dependent transport system permease family.</text>
</comment>
<evidence type="ECO:0000313" key="9">
    <source>
        <dbReference type="EMBL" id="MBC8528551.1"/>
    </source>
</evidence>
<evidence type="ECO:0000256" key="4">
    <source>
        <dbReference type="ARBA" id="ARBA00022692"/>
    </source>
</evidence>
<dbReference type="GO" id="GO:0005886">
    <property type="term" value="C:plasma membrane"/>
    <property type="evidence" value="ECO:0007669"/>
    <property type="project" value="UniProtKB-SubCell"/>
</dbReference>
<dbReference type="Gene3D" id="1.10.3720.10">
    <property type="entry name" value="MetI-like"/>
    <property type="match status" value="1"/>
</dbReference>
<dbReference type="GO" id="GO:0055085">
    <property type="term" value="P:transmembrane transport"/>
    <property type="evidence" value="ECO:0007669"/>
    <property type="project" value="InterPro"/>
</dbReference>
<keyword evidence="6 7" id="KW-0472">Membrane</keyword>
<feature type="transmembrane region" description="Helical" evidence="7">
    <location>
        <begin position="236"/>
        <end position="257"/>
    </location>
</feature>
<evidence type="ECO:0000256" key="2">
    <source>
        <dbReference type="ARBA" id="ARBA00022448"/>
    </source>
</evidence>
<feature type="transmembrane region" description="Helical" evidence="7">
    <location>
        <begin position="116"/>
        <end position="135"/>
    </location>
</feature>
<evidence type="ECO:0000256" key="3">
    <source>
        <dbReference type="ARBA" id="ARBA00022475"/>
    </source>
</evidence>
<evidence type="ECO:0000259" key="8">
    <source>
        <dbReference type="PROSITE" id="PS50928"/>
    </source>
</evidence>
<dbReference type="CDD" id="cd06261">
    <property type="entry name" value="TM_PBP2"/>
    <property type="match status" value="1"/>
</dbReference>
<feature type="transmembrane region" description="Helical" evidence="7">
    <location>
        <begin position="26"/>
        <end position="49"/>
    </location>
</feature>
<evidence type="ECO:0000256" key="1">
    <source>
        <dbReference type="ARBA" id="ARBA00004651"/>
    </source>
</evidence>